<dbReference type="PANTHER" id="PTHR33734">
    <property type="entry name" value="LYSM DOMAIN-CONTAINING GPI-ANCHORED PROTEIN 2"/>
    <property type="match status" value="1"/>
</dbReference>
<evidence type="ECO:0000259" key="2">
    <source>
        <dbReference type="PROSITE" id="PS51782"/>
    </source>
</evidence>
<keyword evidence="4" id="KW-1185">Reference proteome</keyword>
<name>E1JY84_SOLFR</name>
<dbReference type="SUPFAM" id="SSF54106">
    <property type="entry name" value="LysM domain"/>
    <property type="match status" value="1"/>
</dbReference>
<organism evidence="3 4">
    <name type="scientific">Solidesulfovibrio fructosivorans JJ]</name>
    <dbReference type="NCBI Taxonomy" id="596151"/>
    <lineage>
        <taxon>Bacteria</taxon>
        <taxon>Pseudomonadati</taxon>
        <taxon>Thermodesulfobacteriota</taxon>
        <taxon>Desulfovibrionia</taxon>
        <taxon>Desulfovibrionales</taxon>
        <taxon>Desulfovibrionaceae</taxon>
        <taxon>Solidesulfovibrio</taxon>
    </lineage>
</organism>
<dbReference type="InterPro" id="IPR036779">
    <property type="entry name" value="LysM_dom_sf"/>
</dbReference>
<dbReference type="Gene3D" id="3.10.350.10">
    <property type="entry name" value="LysM domain"/>
    <property type="match status" value="1"/>
</dbReference>
<dbReference type="eggNOG" id="COG1388">
    <property type="taxonomic scope" value="Bacteria"/>
</dbReference>
<dbReference type="STRING" id="596151.DesfrDRAFT_2599"/>
<dbReference type="CDD" id="cd00118">
    <property type="entry name" value="LysM"/>
    <property type="match status" value="1"/>
</dbReference>
<accession>E1JY84</accession>
<dbReference type="RefSeq" id="WP_005994510.1">
    <property type="nucleotide sequence ID" value="NZ_AECZ01000017.1"/>
</dbReference>
<dbReference type="AlphaFoldDB" id="E1JY84"/>
<dbReference type="PROSITE" id="PS51257">
    <property type="entry name" value="PROKAR_LIPOPROTEIN"/>
    <property type="match status" value="1"/>
</dbReference>
<dbReference type="GO" id="GO:0008932">
    <property type="term" value="F:lytic endotransglycosylase activity"/>
    <property type="evidence" value="ECO:0007669"/>
    <property type="project" value="TreeGrafter"/>
</dbReference>
<evidence type="ECO:0000313" key="4">
    <source>
        <dbReference type="Proteomes" id="UP000006250"/>
    </source>
</evidence>
<dbReference type="PANTHER" id="PTHR33734:SF22">
    <property type="entry name" value="MEMBRANE-BOUND LYTIC MUREIN TRANSGLYCOSYLASE D"/>
    <property type="match status" value="1"/>
</dbReference>
<protein>
    <submittedName>
        <fullName evidence="3">Peptidoglycan-binding lysin domain protein</fullName>
    </submittedName>
</protein>
<dbReference type="Pfam" id="PF01476">
    <property type="entry name" value="LysM"/>
    <property type="match status" value="1"/>
</dbReference>
<sequence length="244" mass="25488" precursor="true">MQHHMKSFAVAAAAICGLLGVFAVSGCGKYDSLERNAQYVSDDLARENARAAYESVVKTHERWVSSGGGKAADDQVYGAYKDAYEQYAILYNELLDRQGKSFSGHLFMVSDELPPPPPGMPAQAPKPKAPAPKPVSAAPVSHELDDASRAAAPPAGIPMAPAVPAVKAKPAAASDNPFAPISGQGRASAKTQSSGADSYVIASGDTLRKIAKRFGISEKSLMEANGITDPDKIAAGKTLTIPKH</sequence>
<dbReference type="Proteomes" id="UP000006250">
    <property type="component" value="Unassembled WGS sequence"/>
</dbReference>
<dbReference type="SMART" id="SM00257">
    <property type="entry name" value="LysM"/>
    <property type="match status" value="1"/>
</dbReference>
<reference evidence="3 4" key="1">
    <citation type="submission" date="2010-08" db="EMBL/GenBank/DDBJ databases">
        <title>The draft genome of Desulfovibrio fructosovorans JJ.</title>
        <authorList>
            <consortium name="US DOE Joint Genome Institute (JGI-PGF)"/>
            <person name="Lucas S."/>
            <person name="Copeland A."/>
            <person name="Lapidus A."/>
            <person name="Cheng J.-F."/>
            <person name="Bruce D."/>
            <person name="Goodwin L."/>
            <person name="Pitluck S."/>
            <person name="Land M.L."/>
            <person name="Hauser L."/>
            <person name="Chang Y.-J."/>
            <person name="Jeffries C."/>
            <person name="Wall J.D."/>
            <person name="Stahl D.A."/>
            <person name="Arkin A.P."/>
            <person name="Dehal P."/>
            <person name="Stolyar S.M."/>
            <person name="Hazen T.C."/>
            <person name="Woyke T.J."/>
        </authorList>
    </citation>
    <scope>NUCLEOTIDE SEQUENCE [LARGE SCALE GENOMIC DNA]</scope>
    <source>
        <strain evidence="3 4">JJ</strain>
    </source>
</reference>
<comment type="caution">
    <text evidence="3">The sequence shown here is derived from an EMBL/GenBank/DDBJ whole genome shotgun (WGS) entry which is preliminary data.</text>
</comment>
<evidence type="ECO:0000256" key="1">
    <source>
        <dbReference type="SAM" id="MobiDB-lite"/>
    </source>
</evidence>
<feature type="domain" description="LysM" evidence="2">
    <location>
        <begin position="197"/>
        <end position="241"/>
    </location>
</feature>
<gene>
    <name evidence="3" type="ORF">DesfrDRAFT_2599</name>
</gene>
<dbReference type="PROSITE" id="PS51782">
    <property type="entry name" value="LYSM"/>
    <property type="match status" value="1"/>
</dbReference>
<dbReference type="EMBL" id="AECZ01000017">
    <property type="protein sequence ID" value="EFL50658.1"/>
    <property type="molecule type" value="Genomic_DNA"/>
</dbReference>
<proteinExistence type="predicted"/>
<evidence type="ECO:0000313" key="3">
    <source>
        <dbReference type="EMBL" id="EFL50658.1"/>
    </source>
</evidence>
<dbReference type="InterPro" id="IPR018392">
    <property type="entry name" value="LysM"/>
</dbReference>
<feature type="region of interest" description="Disordered" evidence="1">
    <location>
        <begin position="112"/>
        <end position="142"/>
    </location>
</feature>
<dbReference type="OrthoDB" id="9795421at2"/>